<dbReference type="EMBL" id="CAJPDS010000028">
    <property type="protein sequence ID" value="CAF9921556.1"/>
    <property type="molecule type" value="Genomic_DNA"/>
</dbReference>
<accession>A0A8H3FBD9</accession>
<sequence length="297" mass="32731">MRLSLLPTHLLLLCLPLSALPTLPAPNTTLSLPPFPLPTPQIPTPFTIAPHPSPSLPLSPLSVSISAIALLSYIITKSPDGRLPQEIIIYNHPHYRDLTIVVTGKRLGERLLLEYFLWGMALIMDHMVRHKAFFDASYDLRWERNVVGVIQFLHGGSHRQLSAGNSSRFHVQDSDAADGDDGGRIKYEYTFGRDEEVMTSGDIAMASIAALLELASRPASQRWDTLAARFPRCSSYVLWRNRQVGSAAGLSREVLTDAVYAAAGFGLESGDYHPLSVVARWEGREVARGGYFEGPRG</sequence>
<evidence type="ECO:0000256" key="1">
    <source>
        <dbReference type="SAM" id="SignalP"/>
    </source>
</evidence>
<gene>
    <name evidence="2" type="ORF">HETSPECPRED_004582</name>
</gene>
<dbReference type="Proteomes" id="UP000664521">
    <property type="component" value="Unassembled WGS sequence"/>
</dbReference>
<keyword evidence="1" id="KW-0732">Signal</keyword>
<evidence type="ECO:0000313" key="2">
    <source>
        <dbReference type="EMBL" id="CAF9921556.1"/>
    </source>
</evidence>
<keyword evidence="3" id="KW-1185">Reference proteome</keyword>
<feature type="chain" id="PRO_5034905643" evidence="1">
    <location>
        <begin position="20"/>
        <end position="297"/>
    </location>
</feature>
<evidence type="ECO:0000313" key="3">
    <source>
        <dbReference type="Proteomes" id="UP000664521"/>
    </source>
</evidence>
<feature type="signal peptide" evidence="1">
    <location>
        <begin position="1"/>
        <end position="19"/>
    </location>
</feature>
<name>A0A8H3FBD9_9LECA</name>
<comment type="caution">
    <text evidence="2">The sequence shown here is derived from an EMBL/GenBank/DDBJ whole genome shotgun (WGS) entry which is preliminary data.</text>
</comment>
<protein>
    <submittedName>
        <fullName evidence="2">Uncharacterized protein</fullName>
    </submittedName>
</protein>
<dbReference type="AlphaFoldDB" id="A0A8H3FBD9"/>
<proteinExistence type="predicted"/>
<reference evidence="2" key="1">
    <citation type="submission" date="2021-03" db="EMBL/GenBank/DDBJ databases">
        <authorList>
            <person name="Tagirdzhanova G."/>
        </authorList>
    </citation>
    <scope>NUCLEOTIDE SEQUENCE</scope>
</reference>
<organism evidence="2 3">
    <name type="scientific">Heterodermia speciosa</name>
    <dbReference type="NCBI Taxonomy" id="116794"/>
    <lineage>
        <taxon>Eukaryota</taxon>
        <taxon>Fungi</taxon>
        <taxon>Dikarya</taxon>
        <taxon>Ascomycota</taxon>
        <taxon>Pezizomycotina</taxon>
        <taxon>Lecanoromycetes</taxon>
        <taxon>OSLEUM clade</taxon>
        <taxon>Lecanoromycetidae</taxon>
        <taxon>Caliciales</taxon>
        <taxon>Physciaceae</taxon>
        <taxon>Heterodermia</taxon>
    </lineage>
</organism>